<name>A0ABQ5KBF1_9EUKA</name>
<sequence length="183" mass="21044">MFAIPRILQVLFASIFTSVAAEFLSWLLIFRKQSYKDLEKDLEKYQKQYDSLVEKGINSKKLEQQKEWYNGKMTSVRTDLMKNQMFGMIITGVIMFITNKMIKGRFVGKVVAILPFEPPKLVSRLTHRGIKGNNMREIGHSFIFMLSSFSFKAALRMSLGRINPKGKKSGIMEKARAAAEKYS</sequence>
<dbReference type="InterPro" id="IPR002809">
    <property type="entry name" value="EMC3/TMCO1"/>
</dbReference>
<dbReference type="EMBL" id="BQXS01013869">
    <property type="protein sequence ID" value="GKT29888.1"/>
    <property type="molecule type" value="Genomic_DNA"/>
</dbReference>
<evidence type="ECO:0000256" key="12">
    <source>
        <dbReference type="ARBA" id="ARBA00023136"/>
    </source>
</evidence>
<evidence type="ECO:0000256" key="2">
    <source>
        <dbReference type="ARBA" id="ARBA00006537"/>
    </source>
</evidence>
<dbReference type="SMART" id="SM01415">
    <property type="entry name" value="DUF106"/>
    <property type="match status" value="1"/>
</dbReference>
<evidence type="ECO:0000256" key="11">
    <source>
        <dbReference type="ARBA" id="ARBA00023065"/>
    </source>
</evidence>
<proteinExistence type="inferred from homology"/>
<keyword evidence="7" id="KW-0256">Endoplasmic reticulum</keyword>
<gene>
    <name evidence="16" type="ORF">ADUPG1_014259</name>
</gene>
<feature type="transmembrane region" description="Helical" evidence="15">
    <location>
        <begin position="6"/>
        <end position="30"/>
    </location>
</feature>
<evidence type="ECO:0000256" key="5">
    <source>
        <dbReference type="ARBA" id="ARBA00022673"/>
    </source>
</evidence>
<comment type="similarity">
    <text evidence="2">Belongs to the TMCO1 family.</text>
</comment>
<dbReference type="InterPro" id="IPR008559">
    <property type="entry name" value="TMCO1"/>
</dbReference>
<evidence type="ECO:0000256" key="13">
    <source>
        <dbReference type="ARBA" id="ARBA00023303"/>
    </source>
</evidence>
<organism evidence="16 17">
    <name type="scientific">Aduncisulcus paluster</name>
    <dbReference type="NCBI Taxonomy" id="2918883"/>
    <lineage>
        <taxon>Eukaryota</taxon>
        <taxon>Metamonada</taxon>
        <taxon>Carpediemonas-like organisms</taxon>
        <taxon>Aduncisulcus</taxon>
    </lineage>
</organism>
<evidence type="ECO:0000256" key="4">
    <source>
        <dbReference type="ARBA" id="ARBA00022568"/>
    </source>
</evidence>
<dbReference type="Pfam" id="PF01956">
    <property type="entry name" value="EMC3_TMCO1"/>
    <property type="match status" value="1"/>
</dbReference>
<keyword evidence="4" id="KW-0109">Calcium transport</keyword>
<keyword evidence="13" id="KW-0407">Ion channel</keyword>
<keyword evidence="10 14" id="KW-0175">Coiled coil</keyword>
<evidence type="ECO:0000313" key="16">
    <source>
        <dbReference type="EMBL" id="GKT29888.1"/>
    </source>
</evidence>
<evidence type="ECO:0000256" key="3">
    <source>
        <dbReference type="ARBA" id="ARBA00022448"/>
    </source>
</evidence>
<dbReference type="PANTHER" id="PTHR20917:SF0">
    <property type="entry name" value="CALCIUM LOAD-ACTIVATED CALCIUM CHANNEL"/>
    <property type="match status" value="1"/>
</dbReference>
<keyword evidence="17" id="KW-1185">Reference proteome</keyword>
<evidence type="ECO:0000256" key="7">
    <source>
        <dbReference type="ARBA" id="ARBA00022824"/>
    </source>
</evidence>
<reference evidence="16" key="1">
    <citation type="submission" date="2022-03" db="EMBL/GenBank/DDBJ databases">
        <title>Draft genome sequence of Aduncisulcus paluster, a free-living microaerophilic Fornicata.</title>
        <authorList>
            <person name="Yuyama I."/>
            <person name="Kume K."/>
            <person name="Tamura T."/>
            <person name="Inagaki Y."/>
            <person name="Hashimoto T."/>
        </authorList>
    </citation>
    <scope>NUCLEOTIDE SEQUENCE</scope>
    <source>
        <strain evidence="16">NY0171</strain>
    </source>
</reference>
<keyword evidence="6 15" id="KW-0812">Transmembrane</keyword>
<evidence type="ECO:0000256" key="8">
    <source>
        <dbReference type="ARBA" id="ARBA00022837"/>
    </source>
</evidence>
<evidence type="ECO:0000256" key="14">
    <source>
        <dbReference type="SAM" id="Coils"/>
    </source>
</evidence>
<keyword evidence="12 15" id="KW-0472">Membrane</keyword>
<evidence type="ECO:0000256" key="15">
    <source>
        <dbReference type="SAM" id="Phobius"/>
    </source>
</evidence>
<dbReference type="PANTHER" id="PTHR20917">
    <property type="entry name" value="PNAS-RELATED"/>
    <property type="match status" value="1"/>
</dbReference>
<comment type="subcellular location">
    <subcellularLocation>
        <location evidence="1">Endoplasmic reticulum membrane</location>
        <topology evidence="1">Multi-pass membrane protein</topology>
    </subcellularLocation>
</comment>
<keyword evidence="9 15" id="KW-1133">Transmembrane helix</keyword>
<keyword evidence="11" id="KW-0406">Ion transport</keyword>
<keyword evidence="3" id="KW-0813">Transport</keyword>
<evidence type="ECO:0000256" key="1">
    <source>
        <dbReference type="ARBA" id="ARBA00004477"/>
    </source>
</evidence>
<evidence type="ECO:0000313" key="17">
    <source>
        <dbReference type="Proteomes" id="UP001057375"/>
    </source>
</evidence>
<comment type="caution">
    <text evidence="16">The sequence shown here is derived from an EMBL/GenBank/DDBJ whole genome shotgun (WGS) entry which is preliminary data.</text>
</comment>
<feature type="transmembrane region" description="Helical" evidence="15">
    <location>
        <begin position="85"/>
        <end position="102"/>
    </location>
</feature>
<feature type="coiled-coil region" evidence="14">
    <location>
        <begin position="28"/>
        <end position="55"/>
    </location>
</feature>
<accession>A0ABQ5KBF1</accession>
<evidence type="ECO:0000256" key="9">
    <source>
        <dbReference type="ARBA" id="ARBA00022989"/>
    </source>
</evidence>
<evidence type="ECO:0000256" key="6">
    <source>
        <dbReference type="ARBA" id="ARBA00022692"/>
    </source>
</evidence>
<evidence type="ECO:0000256" key="10">
    <source>
        <dbReference type="ARBA" id="ARBA00023054"/>
    </source>
</evidence>
<keyword evidence="8" id="KW-0106">Calcium</keyword>
<protein>
    <submittedName>
        <fullName evidence="16">Multi-domain containing protein</fullName>
    </submittedName>
</protein>
<dbReference type="Proteomes" id="UP001057375">
    <property type="component" value="Unassembled WGS sequence"/>
</dbReference>
<keyword evidence="5" id="KW-0107">Calcium channel</keyword>